<dbReference type="PANTHER" id="PTHR46491">
    <property type="entry name" value="CDGSH IRON SULFUR DOMAIN PROTEIN HOMOLOG"/>
    <property type="match status" value="1"/>
</dbReference>
<evidence type="ECO:0000256" key="1">
    <source>
        <dbReference type="ARBA" id="ARBA00022714"/>
    </source>
</evidence>
<dbReference type="InterPro" id="IPR052950">
    <property type="entry name" value="CISD"/>
</dbReference>
<dbReference type="SMART" id="SM00704">
    <property type="entry name" value="ZnF_CDGSH"/>
    <property type="match status" value="2"/>
</dbReference>
<evidence type="ECO:0000256" key="3">
    <source>
        <dbReference type="ARBA" id="ARBA00023004"/>
    </source>
</evidence>
<evidence type="ECO:0000313" key="7">
    <source>
        <dbReference type="Proteomes" id="UP000232196"/>
    </source>
</evidence>
<dbReference type="Pfam" id="PF09360">
    <property type="entry name" value="zf-CDGSH"/>
    <property type="match status" value="2"/>
</dbReference>
<keyword evidence="7" id="KW-1185">Reference proteome</keyword>
<dbReference type="Gene3D" id="3.40.5.90">
    <property type="entry name" value="CDGSH iron-sulfur domain, mitoNEET-type"/>
    <property type="match status" value="2"/>
</dbReference>
<proteinExistence type="predicted"/>
<name>A0A2M9X9E8_9LEPT</name>
<dbReference type="Proteomes" id="UP000232196">
    <property type="component" value="Unassembled WGS sequence"/>
</dbReference>
<keyword evidence="4" id="KW-0411">Iron-sulfur</keyword>
<dbReference type="GO" id="GO:0005737">
    <property type="term" value="C:cytoplasm"/>
    <property type="evidence" value="ECO:0007669"/>
    <property type="project" value="UniProtKB-ARBA"/>
</dbReference>
<dbReference type="RefSeq" id="WP_100707830.1">
    <property type="nucleotide sequence ID" value="NZ_NPDL01000009.1"/>
</dbReference>
<dbReference type="InterPro" id="IPR042216">
    <property type="entry name" value="MitoNEET_CISD"/>
</dbReference>
<dbReference type="InterPro" id="IPR018967">
    <property type="entry name" value="FeS-contain_CDGSH-typ"/>
</dbReference>
<feature type="domain" description="Iron-binding zinc finger CDGSH type" evidence="5">
    <location>
        <begin position="174"/>
        <end position="207"/>
    </location>
</feature>
<organism evidence="6 7">
    <name type="scientific">Leptospira hartskeerlii</name>
    <dbReference type="NCBI Taxonomy" id="2023177"/>
    <lineage>
        <taxon>Bacteria</taxon>
        <taxon>Pseudomonadati</taxon>
        <taxon>Spirochaetota</taxon>
        <taxon>Spirochaetia</taxon>
        <taxon>Leptospirales</taxon>
        <taxon>Leptospiraceae</taxon>
        <taxon>Leptospira</taxon>
    </lineage>
</organism>
<dbReference type="GO" id="GO:0046872">
    <property type="term" value="F:metal ion binding"/>
    <property type="evidence" value="ECO:0007669"/>
    <property type="project" value="UniProtKB-KW"/>
</dbReference>
<keyword evidence="1" id="KW-0001">2Fe-2S</keyword>
<protein>
    <submittedName>
        <fullName evidence="6">Iron-binding protein</fullName>
    </submittedName>
</protein>
<dbReference type="Gene3D" id="3.30.70.20">
    <property type="match status" value="1"/>
</dbReference>
<dbReference type="AlphaFoldDB" id="A0A2M9X9E8"/>
<dbReference type="Pfam" id="PF06902">
    <property type="entry name" value="Fer4_19"/>
    <property type="match status" value="1"/>
</dbReference>
<dbReference type="EMBL" id="NPDN01000009">
    <property type="protein sequence ID" value="PJZ24229.1"/>
    <property type="molecule type" value="Genomic_DNA"/>
</dbReference>
<reference evidence="6 7" key="1">
    <citation type="submission" date="2017-07" db="EMBL/GenBank/DDBJ databases">
        <title>Leptospira spp. isolated from tropical soils.</title>
        <authorList>
            <person name="Thibeaux R."/>
            <person name="Iraola G."/>
            <person name="Ferres I."/>
            <person name="Bierque E."/>
            <person name="Girault D."/>
            <person name="Soupe-Gilbert M.-E."/>
            <person name="Picardeau M."/>
            <person name="Goarant C."/>
        </authorList>
    </citation>
    <scope>NUCLEOTIDE SEQUENCE [LARGE SCALE GENOMIC DNA]</scope>
    <source>
        <strain evidence="6 7">MCA1-C-A1</strain>
    </source>
</reference>
<keyword evidence="2" id="KW-0479">Metal-binding</keyword>
<feature type="domain" description="Iron-binding zinc finger CDGSH type" evidence="5">
    <location>
        <begin position="87"/>
        <end position="131"/>
    </location>
</feature>
<dbReference type="InterPro" id="IPR010693">
    <property type="entry name" value="Divergent_4Fe-4S_mono-cluster"/>
</dbReference>
<accession>A0A2M9X9E8</accession>
<evidence type="ECO:0000313" key="6">
    <source>
        <dbReference type="EMBL" id="PJZ24229.1"/>
    </source>
</evidence>
<gene>
    <name evidence="6" type="ORF">CH357_16285</name>
</gene>
<sequence>MEIVKGKEATILFDGKKCIHSRNCVLSRPDVFVPNVEGEWIFPDKASVEEIKSLALNCPSGAIRFESNDPSFKETSPPVNVLRVRENGPLAIHADIELEGVEKQYRLTLCRCGASTHKPFCDTTHLSIGFTATGEPAIQESEALPVRNGILKIDPTKNGPLKVVGNLEICSGTGKVTNRTTETYLCRCGGSSNKPYCDGTHRKIKFKSE</sequence>
<evidence type="ECO:0000256" key="2">
    <source>
        <dbReference type="ARBA" id="ARBA00022723"/>
    </source>
</evidence>
<evidence type="ECO:0000256" key="4">
    <source>
        <dbReference type="ARBA" id="ARBA00023014"/>
    </source>
</evidence>
<dbReference type="OrthoDB" id="9793389at2"/>
<dbReference type="GO" id="GO:0051537">
    <property type="term" value="F:2 iron, 2 sulfur cluster binding"/>
    <property type="evidence" value="ECO:0007669"/>
    <property type="project" value="UniProtKB-KW"/>
</dbReference>
<keyword evidence="3" id="KW-0408">Iron</keyword>
<comment type="caution">
    <text evidence="6">The sequence shown here is derived from an EMBL/GenBank/DDBJ whole genome shotgun (WGS) entry which is preliminary data.</text>
</comment>
<evidence type="ECO:0000259" key="5">
    <source>
        <dbReference type="SMART" id="SM00704"/>
    </source>
</evidence>
<dbReference type="PANTHER" id="PTHR46491:SF3">
    <property type="entry name" value="CDGSH IRON-SULFUR DOMAIN-CONTAINING PROTEIN 3, MITOCHONDRIAL"/>
    <property type="match status" value="1"/>
</dbReference>